<dbReference type="PANTHER" id="PTHR47926">
    <property type="entry name" value="PENTATRICOPEPTIDE REPEAT-CONTAINING PROTEIN"/>
    <property type="match status" value="1"/>
</dbReference>
<dbReference type="SUPFAM" id="SSF48452">
    <property type="entry name" value="TPR-like"/>
    <property type="match status" value="1"/>
</dbReference>
<comment type="caution">
    <text evidence="5">The sequence shown here is derived from an EMBL/GenBank/DDBJ whole genome shotgun (WGS) entry which is preliminary data.</text>
</comment>
<reference evidence="5 6" key="1">
    <citation type="journal article" date="2023" name="G3 (Bethesda)">
        <title>A chromosome-length genome assembly and annotation of blackberry (Rubus argutus, cv. 'Hillquist').</title>
        <authorList>
            <person name="Bruna T."/>
            <person name="Aryal R."/>
            <person name="Dudchenko O."/>
            <person name="Sargent D.J."/>
            <person name="Mead D."/>
            <person name="Buti M."/>
            <person name="Cavallini A."/>
            <person name="Hytonen T."/>
            <person name="Andres J."/>
            <person name="Pham M."/>
            <person name="Weisz D."/>
            <person name="Mascagni F."/>
            <person name="Usai G."/>
            <person name="Natali L."/>
            <person name="Bassil N."/>
            <person name="Fernandez G.E."/>
            <person name="Lomsadze A."/>
            <person name="Armour M."/>
            <person name="Olukolu B."/>
            <person name="Poorten T."/>
            <person name="Britton C."/>
            <person name="Davik J."/>
            <person name="Ashrafi H."/>
            <person name="Aiden E.L."/>
            <person name="Borodovsky M."/>
            <person name="Worthington M."/>
        </authorList>
    </citation>
    <scope>NUCLEOTIDE SEQUENCE [LARGE SCALE GENOMIC DNA]</scope>
    <source>
        <strain evidence="5">PI 553951</strain>
    </source>
</reference>
<evidence type="ECO:0000313" key="6">
    <source>
        <dbReference type="Proteomes" id="UP001457282"/>
    </source>
</evidence>
<keyword evidence="2" id="KW-0677">Repeat</keyword>
<feature type="repeat" description="PPR" evidence="3">
    <location>
        <begin position="346"/>
        <end position="380"/>
    </location>
</feature>
<dbReference type="FunFam" id="1.25.40.10:FF:000031">
    <property type="entry name" value="Pentatricopeptide repeat-containing protein mitochondrial"/>
    <property type="match status" value="1"/>
</dbReference>
<dbReference type="Pfam" id="PF01535">
    <property type="entry name" value="PPR"/>
    <property type="match status" value="8"/>
</dbReference>
<feature type="repeat" description="PPR" evidence="3">
    <location>
        <begin position="447"/>
        <end position="481"/>
    </location>
</feature>
<dbReference type="FunFam" id="1.25.40.10:FF:000381">
    <property type="entry name" value="Pentatricopeptide repeat-containing protein"/>
    <property type="match status" value="1"/>
</dbReference>
<evidence type="ECO:0000313" key="5">
    <source>
        <dbReference type="EMBL" id="KAK9919249.1"/>
    </source>
</evidence>
<dbReference type="NCBIfam" id="TIGR00756">
    <property type="entry name" value="PPR"/>
    <property type="match status" value="5"/>
</dbReference>
<dbReference type="InterPro" id="IPR046848">
    <property type="entry name" value="E_motif"/>
</dbReference>
<dbReference type="InterPro" id="IPR011990">
    <property type="entry name" value="TPR-like_helical_dom_sf"/>
</dbReference>
<evidence type="ECO:0000256" key="3">
    <source>
        <dbReference type="PROSITE-ProRule" id="PRU00708"/>
    </source>
</evidence>
<feature type="domain" description="DYW" evidence="4">
    <location>
        <begin position="662"/>
        <end position="754"/>
    </location>
</feature>
<gene>
    <name evidence="5" type="ORF">M0R45_027858</name>
</gene>
<protein>
    <recommendedName>
        <fullName evidence="4">DYW domain-containing protein</fullName>
    </recommendedName>
</protein>
<dbReference type="Pfam" id="PF20431">
    <property type="entry name" value="E_motif"/>
    <property type="match status" value="1"/>
</dbReference>
<proteinExistence type="inferred from homology"/>
<evidence type="ECO:0000256" key="2">
    <source>
        <dbReference type="ARBA" id="ARBA00022737"/>
    </source>
</evidence>
<dbReference type="InterPro" id="IPR046960">
    <property type="entry name" value="PPR_At4g14850-like_plant"/>
</dbReference>
<dbReference type="Proteomes" id="UP001457282">
    <property type="component" value="Unassembled WGS sequence"/>
</dbReference>
<dbReference type="GO" id="GO:0008270">
    <property type="term" value="F:zinc ion binding"/>
    <property type="evidence" value="ECO:0007669"/>
    <property type="project" value="InterPro"/>
</dbReference>
<accession>A0AAW1W5R9</accession>
<dbReference type="GO" id="GO:0009451">
    <property type="term" value="P:RNA modification"/>
    <property type="evidence" value="ECO:0007669"/>
    <property type="project" value="InterPro"/>
</dbReference>
<dbReference type="Gene3D" id="1.25.40.10">
    <property type="entry name" value="Tetratricopeptide repeat domain"/>
    <property type="match status" value="4"/>
</dbReference>
<dbReference type="InterPro" id="IPR002885">
    <property type="entry name" value="PPR_rpt"/>
</dbReference>
<sequence length="754" mass="86234">MRRTYLSTGYMSSNSVLKHTHFLYWATGITNTNLFELQRFQHCRYQSWTVGDSLPDIQHAKSVKDGSLHHLNVRNYVLNLYTKSKNLDYAHKLFGEMPERDVRSWTILTSGFARSGACRMVLELFKEMQVERVCPNQFTLSSVLKSCSALSDFRMGKGIHGWILRNGIDLDVVLENSMLDVYVKCGALDNAERLFETMKDRDTVTWNIMMGAYMRIEDMEKALEYFRRLPSKDVGSWNTIVYGLMRNGDERCALELLYEMVENGVPFEDVTFSVALGLASSLYVLELGRQIHSRLVRRGIENDGFLRTSLIDMYCKCGKMEKASVIFKRTRLRTKSKFTCDETKTEIVSWSSMVSGYVRNGEHEYALLTFRSMLREQIMVDRFSVTSILSACANLGILLLGQNIHAHIQKIGYILDVHLGSSHIDMYAKCGSLNAAWMIFKQTNDPNVVLWTSMISACALHGQGREAIRLFELMIKEGIKPNEVTFVVVLNACSHAGLIEEGCNIFSLMKEVYGIKPGSEHFTCMVDLYGRAGRLDETKEFIHANGISHLSSVWKSFLSSCRLHKNLELGKWVSENLLRLEPSDEGPYVLMSNMCAVNHRWEAAAQMRRLMQQRGINKVPGQSWIQLKNQVHSFVMGDRCHPHSTEIYSYLDELIARLKEIGYSTDAKLVMQDVEEEQGEVLLGHHSEKLAIAYGIISTASGIPIRVMKNLRVCSDCHNFIKYTSQLLFREIIVRDLHRFHHFKHGSCSCGDYW</sequence>
<dbReference type="GO" id="GO:0003723">
    <property type="term" value="F:RNA binding"/>
    <property type="evidence" value="ECO:0007669"/>
    <property type="project" value="InterPro"/>
</dbReference>
<dbReference type="Pfam" id="PF14432">
    <property type="entry name" value="DYW_deaminase"/>
    <property type="match status" value="1"/>
</dbReference>
<comment type="similarity">
    <text evidence="1">Belongs to the PPR family. PCMP-H subfamily.</text>
</comment>
<feature type="repeat" description="PPR" evidence="3">
    <location>
        <begin position="101"/>
        <end position="135"/>
    </location>
</feature>
<dbReference type="Pfam" id="PF20430">
    <property type="entry name" value="Eplus_motif"/>
    <property type="match status" value="1"/>
</dbReference>
<name>A0AAW1W5R9_RUBAR</name>
<dbReference type="InterPro" id="IPR032867">
    <property type="entry name" value="DYW_dom"/>
</dbReference>
<evidence type="ECO:0000256" key="1">
    <source>
        <dbReference type="ARBA" id="ARBA00006643"/>
    </source>
</evidence>
<organism evidence="5 6">
    <name type="scientific">Rubus argutus</name>
    <name type="common">Southern blackberry</name>
    <dbReference type="NCBI Taxonomy" id="59490"/>
    <lineage>
        <taxon>Eukaryota</taxon>
        <taxon>Viridiplantae</taxon>
        <taxon>Streptophyta</taxon>
        <taxon>Embryophyta</taxon>
        <taxon>Tracheophyta</taxon>
        <taxon>Spermatophyta</taxon>
        <taxon>Magnoliopsida</taxon>
        <taxon>eudicotyledons</taxon>
        <taxon>Gunneridae</taxon>
        <taxon>Pentapetalae</taxon>
        <taxon>rosids</taxon>
        <taxon>fabids</taxon>
        <taxon>Rosales</taxon>
        <taxon>Rosaceae</taxon>
        <taxon>Rosoideae</taxon>
        <taxon>Rosoideae incertae sedis</taxon>
        <taxon>Rubus</taxon>
    </lineage>
</organism>
<dbReference type="PANTHER" id="PTHR47926:SF347">
    <property type="entry name" value="PENTATRICOPEPTIDE REPEAT-CONTAINING PROTEIN"/>
    <property type="match status" value="1"/>
</dbReference>
<feature type="repeat" description="PPR" evidence="3">
    <location>
        <begin position="171"/>
        <end position="201"/>
    </location>
</feature>
<dbReference type="FunFam" id="1.25.40.10:FF:000366">
    <property type="entry name" value="Pentatricopeptide (PPR) repeat-containing protein"/>
    <property type="match status" value="1"/>
</dbReference>
<dbReference type="AlphaFoldDB" id="A0AAW1W5R9"/>
<dbReference type="EMBL" id="JBEDUW010000006">
    <property type="protein sequence ID" value="KAK9919249.1"/>
    <property type="molecule type" value="Genomic_DNA"/>
</dbReference>
<dbReference type="PROSITE" id="PS51375">
    <property type="entry name" value="PPR"/>
    <property type="match status" value="5"/>
</dbReference>
<dbReference type="InterPro" id="IPR046849">
    <property type="entry name" value="E2_motif"/>
</dbReference>
<dbReference type="Pfam" id="PF13041">
    <property type="entry name" value="PPR_2"/>
    <property type="match status" value="1"/>
</dbReference>
<feature type="repeat" description="PPR" evidence="3">
    <location>
        <begin position="202"/>
        <end position="236"/>
    </location>
</feature>
<evidence type="ECO:0000259" key="4">
    <source>
        <dbReference type="Pfam" id="PF14432"/>
    </source>
</evidence>
<keyword evidence="6" id="KW-1185">Reference proteome</keyword>